<dbReference type="RefSeq" id="WP_089217067.1">
    <property type="nucleotide sequence ID" value="NZ_FZPA01000015.1"/>
</dbReference>
<protein>
    <submittedName>
        <fullName evidence="1">Uncharacterized protein</fullName>
    </submittedName>
</protein>
<dbReference type="Proteomes" id="UP000198339">
    <property type="component" value="Unassembled WGS sequence"/>
</dbReference>
<keyword evidence="2" id="KW-1185">Reference proteome</keyword>
<dbReference type="OrthoDB" id="5191854at2"/>
<evidence type="ECO:0000313" key="2">
    <source>
        <dbReference type="Proteomes" id="UP000198339"/>
    </source>
</evidence>
<sequence>MVTKSTAAIELPPLNIQTVTFVLVGDSPLIVHAWSEKAKRQMLDKQMKKATKAREAKDPEADYEACFYKTEAGAYGFPAIGVKAAMVSACRFVDAKMTVMRGAFHIDCEMLEVIGEPRPREDMVRVGMGTADIRYRPEFVDWRIPVTIKFNASVISAEQIANLLNAAGFGVGIGEWRPEKNGSYGRFHVATSEESE</sequence>
<dbReference type="AlphaFoldDB" id="A0A239KMQ3"/>
<reference evidence="1 2" key="1">
    <citation type="submission" date="2017-06" db="EMBL/GenBank/DDBJ databases">
        <authorList>
            <person name="Kim H.J."/>
            <person name="Triplett B.A."/>
        </authorList>
    </citation>
    <scope>NUCLEOTIDE SEQUENCE [LARGE SCALE GENOMIC DNA]</scope>
    <source>
        <strain evidence="1 2">DS15</strain>
    </source>
</reference>
<name>A0A239KMQ3_9SPHN</name>
<dbReference type="EMBL" id="FZPA01000015">
    <property type="protein sequence ID" value="SNT19441.1"/>
    <property type="molecule type" value="Genomic_DNA"/>
</dbReference>
<gene>
    <name evidence="1" type="ORF">SAMN06295955_11554</name>
</gene>
<evidence type="ECO:0000313" key="1">
    <source>
        <dbReference type="EMBL" id="SNT19441.1"/>
    </source>
</evidence>
<organism evidence="1 2">
    <name type="scientific">Sphingopyxis indica</name>
    <dbReference type="NCBI Taxonomy" id="436663"/>
    <lineage>
        <taxon>Bacteria</taxon>
        <taxon>Pseudomonadati</taxon>
        <taxon>Pseudomonadota</taxon>
        <taxon>Alphaproteobacteria</taxon>
        <taxon>Sphingomonadales</taxon>
        <taxon>Sphingomonadaceae</taxon>
        <taxon>Sphingopyxis</taxon>
    </lineage>
</organism>
<proteinExistence type="predicted"/>
<accession>A0A239KMQ3</accession>